<evidence type="ECO:0000313" key="4">
    <source>
        <dbReference type="Proteomes" id="UP001500968"/>
    </source>
</evidence>
<dbReference type="SMART" id="SM00060">
    <property type="entry name" value="FN3"/>
    <property type="match status" value="2"/>
</dbReference>
<dbReference type="PROSITE" id="PS51257">
    <property type="entry name" value="PROKAR_LIPOPROTEIN"/>
    <property type="match status" value="1"/>
</dbReference>
<dbReference type="Pfam" id="PF00041">
    <property type="entry name" value="fn3"/>
    <property type="match status" value="1"/>
</dbReference>
<keyword evidence="1" id="KW-0732">Signal</keyword>
<accession>A0ABP7TBU6</accession>
<feature type="domain" description="Fibronectin type-III" evidence="2">
    <location>
        <begin position="38"/>
        <end position="129"/>
    </location>
</feature>
<name>A0ABP7TBU6_9FLAO</name>
<dbReference type="InterPro" id="IPR003961">
    <property type="entry name" value="FN3_dom"/>
</dbReference>
<dbReference type="EMBL" id="BAABCR010000004">
    <property type="protein sequence ID" value="GAA4023772.1"/>
    <property type="molecule type" value="Genomic_DNA"/>
</dbReference>
<dbReference type="RefSeq" id="WP_324690993.1">
    <property type="nucleotide sequence ID" value="NZ_BAABCR010000004.1"/>
</dbReference>
<feature type="signal peptide" evidence="1">
    <location>
        <begin position="1"/>
        <end position="21"/>
    </location>
</feature>
<organism evidence="3 4">
    <name type="scientific">Flavobacterium cheonhonense</name>
    <dbReference type="NCBI Taxonomy" id="706185"/>
    <lineage>
        <taxon>Bacteria</taxon>
        <taxon>Pseudomonadati</taxon>
        <taxon>Bacteroidota</taxon>
        <taxon>Flavobacteriia</taxon>
        <taxon>Flavobacteriales</taxon>
        <taxon>Flavobacteriaceae</taxon>
        <taxon>Flavobacterium</taxon>
    </lineage>
</organism>
<evidence type="ECO:0000259" key="2">
    <source>
        <dbReference type="PROSITE" id="PS50853"/>
    </source>
</evidence>
<protein>
    <recommendedName>
        <fullName evidence="2">Fibronectin type-III domain-containing protein</fullName>
    </recommendedName>
</protein>
<dbReference type="SUPFAM" id="SSF49265">
    <property type="entry name" value="Fibronectin type III"/>
    <property type="match status" value="1"/>
</dbReference>
<dbReference type="Proteomes" id="UP001500968">
    <property type="component" value="Unassembled WGS sequence"/>
</dbReference>
<dbReference type="InterPro" id="IPR024311">
    <property type="entry name" value="Lipocalin-like"/>
</dbReference>
<dbReference type="Pfam" id="PF13648">
    <property type="entry name" value="Lipocalin_4"/>
    <property type="match status" value="1"/>
</dbReference>
<comment type="caution">
    <text evidence="3">The sequence shown here is derived from an EMBL/GenBank/DDBJ whole genome shotgun (WGS) entry which is preliminary data.</text>
</comment>
<reference evidence="4" key="1">
    <citation type="journal article" date="2019" name="Int. J. Syst. Evol. Microbiol.">
        <title>The Global Catalogue of Microorganisms (GCM) 10K type strain sequencing project: providing services to taxonomists for standard genome sequencing and annotation.</title>
        <authorList>
            <consortium name="The Broad Institute Genomics Platform"/>
            <consortium name="The Broad Institute Genome Sequencing Center for Infectious Disease"/>
            <person name="Wu L."/>
            <person name="Ma J."/>
        </authorList>
    </citation>
    <scope>NUCLEOTIDE SEQUENCE [LARGE SCALE GENOMIC DNA]</scope>
    <source>
        <strain evidence="4">JCM 17064</strain>
    </source>
</reference>
<evidence type="ECO:0000256" key="1">
    <source>
        <dbReference type="SAM" id="SignalP"/>
    </source>
</evidence>
<sequence length="376" mass="39648">MKNIKYLIGIFLILTAFTFTSCENEPIDPAININTCNEPSSLQASDFVNNSIVNLTWSPGGNETSWTIEYGVQGFALGTGTTIVSPTNSATIAGLNSGNSYSFYVKSNCSADESSQWVGPVTVQAVVNPNCGNPTNLTASRNATQNTTVNVAWAAGGTETSWEIQYGTTGFPLGNGITVASTTLTKEITNIATTGGYDFYVRAKCTATEFSSWVGPINVAAVNNTGGTVAGTYRLTAFNTSVPTDLNNDGTASVNQMNETACMNDMFLTLNANNTFVSDSKGTDIDIQVDAATGETVETITCFTDPDLSGTWTLSGNILSLTYTDPETGDVMTDSFNVVGNTLVYTINDGAVVGTEVTTGAPVYLTCDISLIYTKQ</sequence>
<feature type="chain" id="PRO_5045904807" description="Fibronectin type-III domain-containing protein" evidence="1">
    <location>
        <begin position="22"/>
        <end position="376"/>
    </location>
</feature>
<keyword evidence="4" id="KW-1185">Reference proteome</keyword>
<gene>
    <name evidence="3" type="ORF">GCM10022386_03430</name>
</gene>
<dbReference type="InterPro" id="IPR036116">
    <property type="entry name" value="FN3_sf"/>
</dbReference>
<dbReference type="Gene3D" id="2.60.40.10">
    <property type="entry name" value="Immunoglobulins"/>
    <property type="match status" value="1"/>
</dbReference>
<dbReference type="PROSITE" id="PS50853">
    <property type="entry name" value="FN3"/>
    <property type="match status" value="1"/>
</dbReference>
<proteinExistence type="predicted"/>
<dbReference type="InterPro" id="IPR013783">
    <property type="entry name" value="Ig-like_fold"/>
</dbReference>
<evidence type="ECO:0000313" key="3">
    <source>
        <dbReference type="EMBL" id="GAA4023772.1"/>
    </source>
</evidence>